<reference evidence="2 3" key="1">
    <citation type="submission" date="2018-11" db="EMBL/GenBank/DDBJ databases">
        <title>Genome sequence of Apiotrichum porosum DSM 27194.</title>
        <authorList>
            <person name="Aliyu H."/>
            <person name="Gorte O."/>
            <person name="Ochsenreither K."/>
        </authorList>
    </citation>
    <scope>NUCLEOTIDE SEQUENCE [LARGE SCALE GENOMIC DNA]</scope>
    <source>
        <strain evidence="2 3">DSM 27194</strain>
    </source>
</reference>
<gene>
    <name evidence="2" type="ORF">EHS24_007804</name>
</gene>
<dbReference type="Proteomes" id="UP000279236">
    <property type="component" value="Unassembled WGS sequence"/>
</dbReference>
<comment type="caution">
    <text evidence="2">The sequence shown here is derived from an EMBL/GenBank/DDBJ whole genome shotgun (WGS) entry which is preliminary data.</text>
</comment>
<keyword evidence="3" id="KW-1185">Reference proteome</keyword>
<feature type="region of interest" description="Disordered" evidence="1">
    <location>
        <begin position="113"/>
        <end position="140"/>
    </location>
</feature>
<organism evidence="2 3">
    <name type="scientific">Apiotrichum porosum</name>
    <dbReference type="NCBI Taxonomy" id="105984"/>
    <lineage>
        <taxon>Eukaryota</taxon>
        <taxon>Fungi</taxon>
        <taxon>Dikarya</taxon>
        <taxon>Basidiomycota</taxon>
        <taxon>Agaricomycotina</taxon>
        <taxon>Tremellomycetes</taxon>
        <taxon>Trichosporonales</taxon>
        <taxon>Trichosporonaceae</taxon>
        <taxon>Apiotrichum</taxon>
    </lineage>
</organism>
<dbReference type="EMBL" id="RSCE01000006">
    <property type="protein sequence ID" value="RSH81626.1"/>
    <property type="molecule type" value="Genomic_DNA"/>
</dbReference>
<evidence type="ECO:0000313" key="2">
    <source>
        <dbReference type="EMBL" id="RSH81626.1"/>
    </source>
</evidence>
<feature type="compositionally biased region" description="Low complexity" evidence="1">
    <location>
        <begin position="26"/>
        <end position="39"/>
    </location>
</feature>
<dbReference type="AlphaFoldDB" id="A0A427XS04"/>
<sequence>MPPKKKKPATGLAPSIPSKRTKRMPAESTAAASSSTPPSTCRLDASFFPDIVDTIFNAASFSALLRLRDCSRDFRDAADRRLAHHAVLAREASATQNQFRPRIIVKAPLHGHALRSRTRPAHPAQEQRPPQPPQPVQPATLESFEGDNVLLPLGVGVPRCSPFGDLWNKSHLLPDATSLGKEDNNNVADKGGHINIDGYLDSLQRIKVLDLKGPVSGGHMAHIVQFAVSLHTVRYIFPSCNIGDGLWFPKPLKIPGIVFDVSNLVMFLGHSGSPWMIETLPRNQAMAATNVIINYEYTHGDTYLTPFQAPNWPALRNVVVIFFARPGQRAARAAGLNANVLASFVDLIAPNPKSLVNYTFVGLESTRAECFGLPPYTDSKTGVLDLFTAKRATAWKFRSAKPDLAFNNVKFLTVHEYKNSLNEETAALHFGYENILDC</sequence>
<evidence type="ECO:0000256" key="1">
    <source>
        <dbReference type="SAM" id="MobiDB-lite"/>
    </source>
</evidence>
<proteinExistence type="predicted"/>
<name>A0A427XS04_9TREE</name>
<dbReference type="RefSeq" id="XP_028476081.1">
    <property type="nucleotide sequence ID" value="XM_028623148.1"/>
</dbReference>
<protein>
    <submittedName>
        <fullName evidence="2">Uncharacterized protein</fullName>
    </submittedName>
</protein>
<evidence type="ECO:0000313" key="3">
    <source>
        <dbReference type="Proteomes" id="UP000279236"/>
    </source>
</evidence>
<accession>A0A427XS04</accession>
<feature type="region of interest" description="Disordered" evidence="1">
    <location>
        <begin position="1"/>
        <end position="39"/>
    </location>
</feature>
<dbReference type="GeneID" id="39592347"/>